<reference evidence="1" key="1">
    <citation type="journal article" date="2019" name="bioRxiv">
        <title>The Genome of the Zebra Mussel, Dreissena polymorpha: A Resource for Invasive Species Research.</title>
        <authorList>
            <person name="McCartney M.A."/>
            <person name="Auch B."/>
            <person name="Kono T."/>
            <person name="Mallez S."/>
            <person name="Zhang Y."/>
            <person name="Obille A."/>
            <person name="Becker A."/>
            <person name="Abrahante J.E."/>
            <person name="Garbe J."/>
            <person name="Badalamenti J.P."/>
            <person name="Herman A."/>
            <person name="Mangelson H."/>
            <person name="Liachko I."/>
            <person name="Sullivan S."/>
            <person name="Sone E.D."/>
            <person name="Koren S."/>
            <person name="Silverstein K.A.T."/>
            <person name="Beckman K.B."/>
            <person name="Gohl D.M."/>
        </authorList>
    </citation>
    <scope>NUCLEOTIDE SEQUENCE</scope>
    <source>
        <strain evidence="1">Duluth1</strain>
        <tissue evidence="1">Whole animal</tissue>
    </source>
</reference>
<accession>A0A9D4BD48</accession>
<proteinExistence type="predicted"/>
<evidence type="ECO:0000313" key="2">
    <source>
        <dbReference type="Proteomes" id="UP000828390"/>
    </source>
</evidence>
<comment type="caution">
    <text evidence="1">The sequence shown here is derived from an EMBL/GenBank/DDBJ whole genome shotgun (WGS) entry which is preliminary data.</text>
</comment>
<name>A0A9D4BD48_DREPO</name>
<dbReference type="EMBL" id="JAIWYP010000053">
    <property type="protein sequence ID" value="KAH3690791.1"/>
    <property type="molecule type" value="Genomic_DNA"/>
</dbReference>
<dbReference type="AlphaFoldDB" id="A0A9D4BD48"/>
<evidence type="ECO:0000313" key="1">
    <source>
        <dbReference type="EMBL" id="KAH3690791.1"/>
    </source>
</evidence>
<gene>
    <name evidence="1" type="ORF">DPMN_191647</name>
</gene>
<keyword evidence="2" id="KW-1185">Reference proteome</keyword>
<dbReference type="Proteomes" id="UP000828390">
    <property type="component" value="Unassembled WGS sequence"/>
</dbReference>
<sequence>MTAELTALCQKIWEEKQWPKESHESLWYIMRGVNIDEGQIKSFKNSTETPPVQCFSAESRETSSGHQWASVRDVYDPVQTFP</sequence>
<protein>
    <submittedName>
        <fullName evidence="1">Uncharacterized protein</fullName>
    </submittedName>
</protein>
<organism evidence="1 2">
    <name type="scientific">Dreissena polymorpha</name>
    <name type="common">Zebra mussel</name>
    <name type="synonym">Mytilus polymorpha</name>
    <dbReference type="NCBI Taxonomy" id="45954"/>
    <lineage>
        <taxon>Eukaryota</taxon>
        <taxon>Metazoa</taxon>
        <taxon>Spiralia</taxon>
        <taxon>Lophotrochozoa</taxon>
        <taxon>Mollusca</taxon>
        <taxon>Bivalvia</taxon>
        <taxon>Autobranchia</taxon>
        <taxon>Heteroconchia</taxon>
        <taxon>Euheterodonta</taxon>
        <taxon>Imparidentia</taxon>
        <taxon>Neoheterodontei</taxon>
        <taxon>Myida</taxon>
        <taxon>Dreissenoidea</taxon>
        <taxon>Dreissenidae</taxon>
        <taxon>Dreissena</taxon>
    </lineage>
</organism>
<reference evidence="1" key="2">
    <citation type="submission" date="2020-11" db="EMBL/GenBank/DDBJ databases">
        <authorList>
            <person name="McCartney M.A."/>
            <person name="Auch B."/>
            <person name="Kono T."/>
            <person name="Mallez S."/>
            <person name="Becker A."/>
            <person name="Gohl D.M."/>
            <person name="Silverstein K.A.T."/>
            <person name="Koren S."/>
            <person name="Bechman K.B."/>
            <person name="Herman A."/>
            <person name="Abrahante J.E."/>
            <person name="Garbe J."/>
        </authorList>
    </citation>
    <scope>NUCLEOTIDE SEQUENCE</scope>
    <source>
        <strain evidence="1">Duluth1</strain>
        <tissue evidence="1">Whole animal</tissue>
    </source>
</reference>